<sequence length="318" mass="36841">MLSFIALEGQKVETFYNYKWEECEPKEARFYALSNKTDSGYVREVYFVNERQLYNRGLFSDPWFEFKKGYFATFYANGAFESFGKYRGNKKDGLWLSGHYNGMLSDSTVYSNGNPVGVSLSWYPNGFLRDSLVFEADGSGIHVSWFDNGSLSAVGRYSEDSKQHGRWKYYHRNGHLSSIELYNHSVLLEKQYYDENGMALNDTTSRDREAFYEGGPSAYNRKVSNYLVYPPGQYIENSEVASVVVTLTVDEEGHVVEPVIRVPFEDAFNKAVLRAVRNSPEWQPAIEHNRRVRSEYTHSFRFYNTKEALEEDNENDAE</sequence>
<dbReference type="Proteomes" id="UP000032900">
    <property type="component" value="Unassembled WGS sequence"/>
</dbReference>
<name>A0A0E9M2M3_9BACT</name>
<gene>
    <name evidence="2" type="ORF">JCM15548_13712</name>
</gene>
<dbReference type="RefSeq" id="WP_162198263.1">
    <property type="nucleotide sequence ID" value="NZ_BAZW01000045.1"/>
</dbReference>
<keyword evidence="3" id="KW-1185">Reference proteome</keyword>
<proteinExistence type="predicted"/>
<dbReference type="Gene3D" id="3.30.1150.10">
    <property type="match status" value="1"/>
</dbReference>
<evidence type="ECO:0000259" key="1">
    <source>
        <dbReference type="Pfam" id="PF03544"/>
    </source>
</evidence>
<dbReference type="AlphaFoldDB" id="A0A0E9M2M3"/>
<dbReference type="Gene3D" id="3.90.930.1">
    <property type="match status" value="1"/>
</dbReference>
<evidence type="ECO:0000313" key="3">
    <source>
        <dbReference type="Proteomes" id="UP000032900"/>
    </source>
</evidence>
<organism evidence="2 3">
    <name type="scientific">Geofilum rubicundum JCM 15548</name>
    <dbReference type="NCBI Taxonomy" id="1236989"/>
    <lineage>
        <taxon>Bacteria</taxon>
        <taxon>Pseudomonadati</taxon>
        <taxon>Bacteroidota</taxon>
        <taxon>Bacteroidia</taxon>
        <taxon>Marinilabiliales</taxon>
        <taxon>Marinilabiliaceae</taxon>
        <taxon>Geofilum</taxon>
    </lineage>
</organism>
<dbReference type="SUPFAM" id="SSF74653">
    <property type="entry name" value="TolA/TonB C-terminal domain"/>
    <property type="match status" value="1"/>
</dbReference>
<dbReference type="Pfam" id="PF03544">
    <property type="entry name" value="TonB_C"/>
    <property type="match status" value="1"/>
</dbReference>
<reference evidence="2 3" key="1">
    <citation type="journal article" date="2015" name="Microbes Environ.">
        <title>Distribution and evolution of nitrogen fixation genes in the phylum bacteroidetes.</title>
        <authorList>
            <person name="Inoue J."/>
            <person name="Oshima K."/>
            <person name="Suda W."/>
            <person name="Sakamoto M."/>
            <person name="Iino T."/>
            <person name="Noda S."/>
            <person name="Hongoh Y."/>
            <person name="Hattori M."/>
            <person name="Ohkuma M."/>
        </authorList>
    </citation>
    <scope>NUCLEOTIDE SEQUENCE [LARGE SCALE GENOMIC DNA]</scope>
    <source>
        <strain evidence="2">JCM 15548</strain>
    </source>
</reference>
<comment type="caution">
    <text evidence="2">The sequence shown here is derived from an EMBL/GenBank/DDBJ whole genome shotgun (WGS) entry which is preliminary data.</text>
</comment>
<dbReference type="SUPFAM" id="SSF82185">
    <property type="entry name" value="Histone H3 K4-specific methyltransferase SET7/9 N-terminal domain"/>
    <property type="match status" value="1"/>
</dbReference>
<feature type="domain" description="TonB C-terminal" evidence="1">
    <location>
        <begin position="233"/>
        <end position="302"/>
    </location>
</feature>
<dbReference type="GO" id="GO:0055085">
    <property type="term" value="P:transmembrane transport"/>
    <property type="evidence" value="ECO:0007669"/>
    <property type="project" value="InterPro"/>
</dbReference>
<accession>A0A0E9M2M3</accession>
<dbReference type="EMBL" id="BAZW01000045">
    <property type="protein sequence ID" value="GAO31360.1"/>
    <property type="molecule type" value="Genomic_DNA"/>
</dbReference>
<protein>
    <recommendedName>
        <fullName evidence="1">TonB C-terminal domain-containing protein</fullName>
    </recommendedName>
</protein>
<dbReference type="InterPro" id="IPR037682">
    <property type="entry name" value="TonB_C"/>
</dbReference>
<evidence type="ECO:0000313" key="2">
    <source>
        <dbReference type="EMBL" id="GAO31360.1"/>
    </source>
</evidence>